<dbReference type="GO" id="GO:0005634">
    <property type="term" value="C:nucleus"/>
    <property type="evidence" value="ECO:0007669"/>
    <property type="project" value="TreeGrafter"/>
</dbReference>
<dbReference type="PANTHER" id="PTHR24201">
    <property type="entry name" value="ANK_REP_REGION DOMAIN-CONTAINING PROTEIN"/>
    <property type="match status" value="1"/>
</dbReference>
<dbReference type="Proteomes" id="UP001230188">
    <property type="component" value="Unassembled WGS sequence"/>
</dbReference>
<keyword evidence="2 3" id="KW-0040">ANK repeat</keyword>
<proteinExistence type="predicted"/>
<evidence type="ECO:0000313" key="4">
    <source>
        <dbReference type="EMBL" id="KAJ8603842.1"/>
    </source>
</evidence>
<evidence type="ECO:0008006" key="6">
    <source>
        <dbReference type="Google" id="ProtNLM"/>
    </source>
</evidence>
<evidence type="ECO:0000256" key="3">
    <source>
        <dbReference type="PROSITE-ProRule" id="PRU00023"/>
    </source>
</evidence>
<accession>A0AAD7UGD6</accession>
<sequence>MDAYSRMELCRALGDETPMRDMGRAETAGTVKCPLCPARRQKRFARGRGFLGHMAHAHPNADVVSAVREADASVMTVEKAVLPKACAAARDGDSATLERLYDEGSWDPLGSGCRDRHGYRPHHWAAGGVCCLEDASPNCCLDACLERASARAVDELTRREQRDGKRGSRALLHWAARNGVARHARKLLVDTPPDVRTADGTTPLMLALYGGHLDVAELLVGRGAAIQCDLRNDWGCTDVHWAAMGNAPVRSLRWLARVYAGTEPFSHKLVSRQIHGHSAFHKLAQRGSADAVVFLARDALGASTTLLDAALAPDSSRRRPSQIARCAGFPDCADTLDKLQAGVAAAVQSRAATTQMYEIF</sequence>
<evidence type="ECO:0000256" key="1">
    <source>
        <dbReference type="ARBA" id="ARBA00022737"/>
    </source>
</evidence>
<keyword evidence="1" id="KW-0677">Repeat</keyword>
<dbReference type="PANTHER" id="PTHR24201:SF16">
    <property type="entry name" value="ANKYRIN-1-LIKE-RELATED"/>
    <property type="match status" value="1"/>
</dbReference>
<comment type="caution">
    <text evidence="4">The sequence shown here is derived from an EMBL/GenBank/DDBJ whole genome shotgun (WGS) entry which is preliminary data.</text>
</comment>
<evidence type="ECO:0000313" key="5">
    <source>
        <dbReference type="Proteomes" id="UP001230188"/>
    </source>
</evidence>
<protein>
    <recommendedName>
        <fullName evidence="6">Ankyrin repeat protein</fullName>
    </recommendedName>
</protein>
<dbReference type="InterPro" id="IPR002110">
    <property type="entry name" value="Ankyrin_rpt"/>
</dbReference>
<feature type="repeat" description="ANK" evidence="3">
    <location>
        <begin position="199"/>
        <end position="226"/>
    </location>
</feature>
<dbReference type="AlphaFoldDB" id="A0AAD7UGD6"/>
<organism evidence="4 5">
    <name type="scientific">Chrysophaeum taylorii</name>
    <dbReference type="NCBI Taxonomy" id="2483200"/>
    <lineage>
        <taxon>Eukaryota</taxon>
        <taxon>Sar</taxon>
        <taxon>Stramenopiles</taxon>
        <taxon>Ochrophyta</taxon>
        <taxon>Pelagophyceae</taxon>
        <taxon>Pelagomonadales</taxon>
        <taxon>Pelagomonadaceae</taxon>
        <taxon>Chrysophaeum</taxon>
    </lineage>
</organism>
<dbReference type="EMBL" id="JAQMWT010000344">
    <property type="protein sequence ID" value="KAJ8603842.1"/>
    <property type="molecule type" value="Genomic_DNA"/>
</dbReference>
<dbReference type="SUPFAM" id="SSF48403">
    <property type="entry name" value="Ankyrin repeat"/>
    <property type="match status" value="1"/>
</dbReference>
<keyword evidence="5" id="KW-1185">Reference proteome</keyword>
<dbReference type="InterPro" id="IPR036770">
    <property type="entry name" value="Ankyrin_rpt-contain_sf"/>
</dbReference>
<gene>
    <name evidence="4" type="ORF">CTAYLR_000285</name>
</gene>
<dbReference type="PROSITE" id="PS50088">
    <property type="entry name" value="ANK_REPEAT"/>
    <property type="match status" value="1"/>
</dbReference>
<reference evidence="4" key="1">
    <citation type="submission" date="2023-01" db="EMBL/GenBank/DDBJ databases">
        <title>Metagenome sequencing of chrysophaentin producing Chrysophaeum taylorii.</title>
        <authorList>
            <person name="Davison J."/>
            <person name="Bewley C."/>
        </authorList>
    </citation>
    <scope>NUCLEOTIDE SEQUENCE</scope>
    <source>
        <strain evidence="4">NIES-1699</strain>
    </source>
</reference>
<dbReference type="Pfam" id="PF12796">
    <property type="entry name" value="Ank_2"/>
    <property type="match status" value="1"/>
</dbReference>
<dbReference type="InterPro" id="IPR050776">
    <property type="entry name" value="Ank_Repeat/CDKN_Inhibitor"/>
</dbReference>
<dbReference type="PROSITE" id="PS50297">
    <property type="entry name" value="ANK_REP_REGION"/>
    <property type="match status" value="1"/>
</dbReference>
<evidence type="ECO:0000256" key="2">
    <source>
        <dbReference type="ARBA" id="ARBA00023043"/>
    </source>
</evidence>
<name>A0AAD7UGD6_9STRA</name>
<dbReference type="Gene3D" id="1.25.40.20">
    <property type="entry name" value="Ankyrin repeat-containing domain"/>
    <property type="match status" value="1"/>
</dbReference>
<dbReference type="SMART" id="SM00248">
    <property type="entry name" value="ANK"/>
    <property type="match status" value="3"/>
</dbReference>